<dbReference type="PANTHER" id="PTHR43884">
    <property type="entry name" value="ACYL-COA DEHYDROGENASE"/>
    <property type="match status" value="1"/>
</dbReference>
<dbReference type="InterPro" id="IPR006091">
    <property type="entry name" value="Acyl-CoA_Oxase/DH_mid-dom"/>
</dbReference>
<evidence type="ECO:0000313" key="16">
    <source>
        <dbReference type="Proteomes" id="UP000269692"/>
    </source>
</evidence>
<dbReference type="FunFam" id="1.20.140.10:FF:000004">
    <property type="entry name" value="Acyl-CoA dehydrogenase FadE25"/>
    <property type="match status" value="1"/>
</dbReference>
<evidence type="ECO:0000259" key="12">
    <source>
        <dbReference type="Pfam" id="PF00441"/>
    </source>
</evidence>
<dbReference type="Pfam" id="PF00441">
    <property type="entry name" value="Acyl-CoA_dh_1"/>
    <property type="match status" value="1"/>
</dbReference>
<evidence type="ECO:0000259" key="14">
    <source>
        <dbReference type="Pfam" id="PF02771"/>
    </source>
</evidence>
<dbReference type="InterPro" id="IPR037069">
    <property type="entry name" value="AcylCoA_DH/ox_N_sf"/>
</dbReference>
<dbReference type="GO" id="GO:0003995">
    <property type="term" value="F:acyl-CoA dehydrogenase activity"/>
    <property type="evidence" value="ECO:0007669"/>
    <property type="project" value="InterPro"/>
</dbReference>
<dbReference type="Pfam" id="PF02770">
    <property type="entry name" value="Acyl-CoA_dh_M"/>
    <property type="match status" value="1"/>
</dbReference>
<dbReference type="PIRSF" id="PIRSF016578">
    <property type="entry name" value="HsaA"/>
    <property type="match status" value="1"/>
</dbReference>
<dbReference type="SUPFAM" id="SSF47203">
    <property type="entry name" value="Acyl-CoA dehydrogenase C-terminal domain-like"/>
    <property type="match status" value="1"/>
</dbReference>
<dbReference type="SUPFAM" id="SSF56645">
    <property type="entry name" value="Acyl-CoA dehydrogenase NM domain-like"/>
    <property type="match status" value="1"/>
</dbReference>
<dbReference type="Gene3D" id="2.40.110.10">
    <property type="entry name" value="Butyryl-CoA Dehydrogenase, subunit A, domain 2"/>
    <property type="match status" value="1"/>
</dbReference>
<protein>
    <recommendedName>
        <fullName evidence="8">3-sulfinopropanoyl-CoA desulfinase</fullName>
        <ecNumber evidence="7">3.13.1.4</ecNumber>
    </recommendedName>
    <alternativeName>
        <fullName evidence="9">3-sulfinopropionyl coenzyme A desulfinase</fullName>
    </alternativeName>
</protein>
<dbReference type="OrthoDB" id="8049792at2"/>
<reference evidence="15 16" key="1">
    <citation type="submission" date="2018-10" db="EMBL/GenBank/DDBJ databases">
        <title>Xanthobacter tagetidis genome sequencing and assembly.</title>
        <authorList>
            <person name="Maclea K.S."/>
            <person name="Goen A.E."/>
            <person name="Fatima S.A."/>
        </authorList>
    </citation>
    <scope>NUCLEOTIDE SEQUENCE [LARGE SCALE GENOMIC DNA]</scope>
    <source>
        <strain evidence="15 16">ATCC 700314</strain>
    </source>
</reference>
<evidence type="ECO:0000256" key="8">
    <source>
        <dbReference type="ARBA" id="ARBA00068311"/>
    </source>
</evidence>
<evidence type="ECO:0000256" key="11">
    <source>
        <dbReference type="SAM" id="MobiDB-lite"/>
    </source>
</evidence>
<dbReference type="EC" id="3.13.1.4" evidence="7"/>
<dbReference type="Gene3D" id="1.10.540.10">
    <property type="entry name" value="Acyl-CoA dehydrogenase/oxidase, N-terminal domain"/>
    <property type="match status" value="1"/>
</dbReference>
<dbReference type="EMBL" id="RCTF01000012">
    <property type="protein sequence ID" value="RLP76640.1"/>
    <property type="molecule type" value="Genomic_DNA"/>
</dbReference>
<evidence type="ECO:0000256" key="4">
    <source>
        <dbReference type="ARBA" id="ARBA00022827"/>
    </source>
</evidence>
<proteinExistence type="inferred from homology"/>
<sequence>MPGGAGKCAGPERRSGENEMTEEQRLIKETAAAFARDVLAPGAARRDKEKAIEPAVLKGLADLGFLGMTVPEAYDGAGADYVSYAHALMEVAAGDGAVSTLMSVHNAPFNAILERYGSDAQKEEVLRPAARGEFIGAFGLTESDAGSDAGALKTRAVRRNDRYVINGGKEFITSGKIGGWIVLFAKVEGSAARNPMTAFLVPTSAKGYVVAKVEDKLGQRASDTCSLRFEDLEVPADYRIGEEGEGYRIALSSLETGRIGIAAQSVGMARAAYEAAVAYAKERRAFGKAIIEHQALAFRLAEMRTDLEAATQLVLNAARMKDDGLPCLTEAAIAKLFASEAAERIVSRALQTFGGYGYLDDFPVERIYRDVRVCQIYEGTSDIQKIIISRAIAGSA</sequence>
<keyword evidence="4 10" id="KW-0274">FAD</keyword>
<gene>
    <name evidence="15" type="ORF">D9R14_14690</name>
</gene>
<evidence type="ECO:0000313" key="15">
    <source>
        <dbReference type="EMBL" id="RLP76640.1"/>
    </source>
</evidence>
<dbReference type="InterPro" id="IPR046373">
    <property type="entry name" value="Acyl-CoA_Oxase/DH_mid-dom_sf"/>
</dbReference>
<feature type="domain" description="Acyl-CoA dehydrogenase/oxidase N-terminal" evidence="14">
    <location>
        <begin position="21"/>
        <end position="133"/>
    </location>
</feature>
<dbReference type="AlphaFoldDB" id="A0A3L7AA20"/>
<keyword evidence="3 10" id="KW-0285">Flavoprotein</keyword>
<dbReference type="FunFam" id="1.10.540.10:FF:000002">
    <property type="entry name" value="Acyl-CoA dehydrogenase FadE19"/>
    <property type="match status" value="1"/>
</dbReference>
<evidence type="ECO:0000259" key="13">
    <source>
        <dbReference type="Pfam" id="PF02770"/>
    </source>
</evidence>
<evidence type="ECO:0000256" key="3">
    <source>
        <dbReference type="ARBA" id="ARBA00022630"/>
    </source>
</evidence>
<dbReference type="PROSITE" id="PS00073">
    <property type="entry name" value="ACYL_COA_DH_2"/>
    <property type="match status" value="1"/>
</dbReference>
<evidence type="ECO:0000256" key="7">
    <source>
        <dbReference type="ARBA" id="ARBA00066461"/>
    </source>
</evidence>
<evidence type="ECO:0000256" key="9">
    <source>
        <dbReference type="ARBA" id="ARBA00075603"/>
    </source>
</evidence>
<dbReference type="Proteomes" id="UP000269692">
    <property type="component" value="Unassembled WGS sequence"/>
</dbReference>
<evidence type="ECO:0000256" key="10">
    <source>
        <dbReference type="RuleBase" id="RU362125"/>
    </source>
</evidence>
<feature type="domain" description="Acyl-CoA dehydrogenase/oxidase C-terminal" evidence="12">
    <location>
        <begin position="244"/>
        <end position="392"/>
    </location>
</feature>
<dbReference type="InterPro" id="IPR006089">
    <property type="entry name" value="Acyl-CoA_DH_CS"/>
</dbReference>
<comment type="similarity">
    <text evidence="2 10">Belongs to the acyl-CoA dehydrogenase family.</text>
</comment>
<dbReference type="GO" id="GO:0050660">
    <property type="term" value="F:flavin adenine dinucleotide binding"/>
    <property type="evidence" value="ECO:0007669"/>
    <property type="project" value="InterPro"/>
</dbReference>
<name>A0A3L7AA20_9HYPH</name>
<evidence type="ECO:0000256" key="5">
    <source>
        <dbReference type="ARBA" id="ARBA00023002"/>
    </source>
</evidence>
<dbReference type="InterPro" id="IPR036250">
    <property type="entry name" value="AcylCo_DH-like_C"/>
</dbReference>
<feature type="region of interest" description="Disordered" evidence="11">
    <location>
        <begin position="1"/>
        <end position="24"/>
    </location>
</feature>
<dbReference type="Gene3D" id="1.20.140.10">
    <property type="entry name" value="Butyryl-CoA Dehydrogenase, subunit A, domain 3"/>
    <property type="match status" value="1"/>
</dbReference>
<evidence type="ECO:0000256" key="1">
    <source>
        <dbReference type="ARBA" id="ARBA00001974"/>
    </source>
</evidence>
<comment type="catalytic activity">
    <reaction evidence="6">
        <text>3-sulfinopropanoyl-CoA + H2O = propanoyl-CoA + sulfite + H(+)</text>
        <dbReference type="Rhea" id="RHEA:41624"/>
        <dbReference type="ChEBI" id="CHEBI:15377"/>
        <dbReference type="ChEBI" id="CHEBI:15378"/>
        <dbReference type="ChEBI" id="CHEBI:17359"/>
        <dbReference type="ChEBI" id="CHEBI:57392"/>
        <dbReference type="ChEBI" id="CHEBI:78349"/>
        <dbReference type="EC" id="3.13.1.4"/>
    </reaction>
    <physiologicalReaction direction="left-to-right" evidence="6">
        <dbReference type="Rhea" id="RHEA:41625"/>
    </physiologicalReaction>
</comment>
<dbReference type="PANTHER" id="PTHR43884:SF12">
    <property type="entry name" value="ISOVALERYL-COA DEHYDROGENASE, MITOCHONDRIAL-RELATED"/>
    <property type="match status" value="1"/>
</dbReference>
<feature type="domain" description="Acyl-CoA oxidase/dehydrogenase middle" evidence="13">
    <location>
        <begin position="137"/>
        <end position="231"/>
    </location>
</feature>
<accession>A0A3L7AA20</accession>
<organism evidence="15 16">
    <name type="scientific">Xanthobacter tagetidis</name>
    <dbReference type="NCBI Taxonomy" id="60216"/>
    <lineage>
        <taxon>Bacteria</taxon>
        <taxon>Pseudomonadati</taxon>
        <taxon>Pseudomonadota</taxon>
        <taxon>Alphaproteobacteria</taxon>
        <taxon>Hyphomicrobiales</taxon>
        <taxon>Xanthobacteraceae</taxon>
        <taxon>Xanthobacter</taxon>
    </lineage>
</organism>
<comment type="cofactor">
    <cofactor evidence="1 10">
        <name>FAD</name>
        <dbReference type="ChEBI" id="CHEBI:57692"/>
    </cofactor>
</comment>
<evidence type="ECO:0000256" key="6">
    <source>
        <dbReference type="ARBA" id="ARBA00052938"/>
    </source>
</evidence>
<dbReference type="InterPro" id="IPR013786">
    <property type="entry name" value="AcylCoA_DH/ox_N"/>
</dbReference>
<feature type="compositionally biased region" description="Basic and acidic residues" evidence="11">
    <location>
        <begin position="10"/>
        <end position="24"/>
    </location>
</feature>
<comment type="caution">
    <text evidence="15">The sequence shown here is derived from an EMBL/GenBank/DDBJ whole genome shotgun (WGS) entry which is preliminary data.</text>
</comment>
<evidence type="ECO:0000256" key="2">
    <source>
        <dbReference type="ARBA" id="ARBA00009347"/>
    </source>
</evidence>
<keyword evidence="5 10" id="KW-0560">Oxidoreductase</keyword>
<dbReference type="InterPro" id="IPR009075">
    <property type="entry name" value="AcylCo_DH/oxidase_C"/>
</dbReference>
<dbReference type="PROSITE" id="PS00072">
    <property type="entry name" value="ACYL_COA_DH_1"/>
    <property type="match status" value="1"/>
</dbReference>
<dbReference type="InterPro" id="IPR009100">
    <property type="entry name" value="AcylCoA_DH/oxidase_NM_dom_sf"/>
</dbReference>
<dbReference type="Pfam" id="PF02771">
    <property type="entry name" value="Acyl-CoA_dh_N"/>
    <property type="match status" value="1"/>
</dbReference>
<keyword evidence="16" id="KW-1185">Reference proteome</keyword>